<evidence type="ECO:0000259" key="1">
    <source>
        <dbReference type="Pfam" id="PF26605"/>
    </source>
</evidence>
<comment type="caution">
    <text evidence="2">The sequence shown here is derived from an EMBL/GenBank/DDBJ whole genome shotgun (WGS) entry which is preliminary data.</text>
</comment>
<sequence>MNGYLPTLPEDLRRCRKMTHLSLVYTHTAMLPAWVKEFTQLQYLHIEGTATASLESLPQSMFDKMDAFAFLHLGIHPMIPVLPSFKGLTSLKSLTLALLFSLEELPSFENLHNVERIVLTSLVTIVSLPDLTHLTRLTNFAVADRGSWCCNGFLGDCDLSSPHCRLHPLWGTPAASCLAVNRTDDRPTRGTLEVLKKYSNGICGALILPGTAEGPPTEVGMDQCNGTLYRQCQVPGHPEAMCYNARFMGISCSENPHPIEMRRRQILRGVGEPCHPIREAWLGCNSP</sequence>
<dbReference type="Pfam" id="PF26605">
    <property type="entry name" value="WLGC"/>
    <property type="match status" value="1"/>
</dbReference>
<name>A0A8T1VLR5_9STRA</name>
<dbReference type="Proteomes" id="UP000694044">
    <property type="component" value="Unassembled WGS sequence"/>
</dbReference>
<dbReference type="InterPro" id="IPR058256">
    <property type="entry name" value="WLGC"/>
</dbReference>
<evidence type="ECO:0000313" key="2">
    <source>
        <dbReference type="EMBL" id="KAG7381119.1"/>
    </source>
</evidence>
<dbReference type="EMBL" id="JAGDFM010000261">
    <property type="protein sequence ID" value="KAG7381119.1"/>
    <property type="molecule type" value="Genomic_DNA"/>
</dbReference>
<keyword evidence="3" id="KW-1185">Reference proteome</keyword>
<dbReference type="OrthoDB" id="102925at2759"/>
<proteinExistence type="predicted"/>
<gene>
    <name evidence="2" type="ORF">PHYPSEUDO_006445</name>
</gene>
<dbReference type="AlphaFoldDB" id="A0A8T1VLR5"/>
<protein>
    <recommendedName>
        <fullName evidence="1">WLGC domain-containing protein</fullName>
    </recommendedName>
</protein>
<feature type="domain" description="WLGC" evidence="1">
    <location>
        <begin position="221"/>
        <end position="285"/>
    </location>
</feature>
<organism evidence="2 3">
    <name type="scientific">Phytophthora pseudosyringae</name>
    <dbReference type="NCBI Taxonomy" id="221518"/>
    <lineage>
        <taxon>Eukaryota</taxon>
        <taxon>Sar</taxon>
        <taxon>Stramenopiles</taxon>
        <taxon>Oomycota</taxon>
        <taxon>Peronosporomycetes</taxon>
        <taxon>Peronosporales</taxon>
        <taxon>Peronosporaceae</taxon>
        <taxon>Phytophthora</taxon>
    </lineage>
</organism>
<evidence type="ECO:0000313" key="3">
    <source>
        <dbReference type="Proteomes" id="UP000694044"/>
    </source>
</evidence>
<reference evidence="2" key="1">
    <citation type="submission" date="2021-02" db="EMBL/GenBank/DDBJ databases">
        <authorList>
            <person name="Palmer J.M."/>
        </authorList>
    </citation>
    <scope>NUCLEOTIDE SEQUENCE</scope>
    <source>
        <strain evidence="2">SCRP734</strain>
    </source>
</reference>
<accession>A0A8T1VLR5</accession>